<protein>
    <submittedName>
        <fullName evidence="1">Uncharacterized protein</fullName>
    </submittedName>
</protein>
<keyword evidence="2" id="KW-1185">Reference proteome</keyword>
<reference evidence="1 2" key="1">
    <citation type="journal article" date="2020" name="Nature">
        <title>Six reference-quality genomes reveal evolution of bat adaptations.</title>
        <authorList>
            <person name="Jebb D."/>
            <person name="Huang Z."/>
            <person name="Pippel M."/>
            <person name="Hughes G.M."/>
            <person name="Lavrichenko K."/>
            <person name="Devanna P."/>
            <person name="Winkler S."/>
            <person name="Jermiin L.S."/>
            <person name="Skirmuntt E.C."/>
            <person name="Katzourakis A."/>
            <person name="Burkitt-Gray L."/>
            <person name="Ray D.A."/>
            <person name="Sullivan K.A.M."/>
            <person name="Roscito J.G."/>
            <person name="Kirilenko B.M."/>
            <person name="Davalos L.M."/>
            <person name="Corthals A.P."/>
            <person name="Power M.L."/>
            <person name="Jones G."/>
            <person name="Ransome R.D."/>
            <person name="Dechmann D.K.N."/>
            <person name="Locatelli A.G."/>
            <person name="Puechmaille S.J."/>
            <person name="Fedrigo O."/>
            <person name="Jarvis E.D."/>
            <person name="Hiller M."/>
            <person name="Vernes S.C."/>
            <person name="Myers E.W."/>
            <person name="Teeling E.C."/>
        </authorList>
    </citation>
    <scope>NUCLEOTIDE SEQUENCE [LARGE SCALE GENOMIC DNA]</scope>
    <source>
        <strain evidence="1">MRouAeg1</strain>
        <tissue evidence="1">Muscle</tissue>
    </source>
</reference>
<comment type="caution">
    <text evidence="1">The sequence shown here is derived from an EMBL/GenBank/DDBJ whole genome shotgun (WGS) entry which is preliminary data.</text>
</comment>
<evidence type="ECO:0000313" key="1">
    <source>
        <dbReference type="EMBL" id="KAF6495864.1"/>
    </source>
</evidence>
<dbReference type="AlphaFoldDB" id="A0A7J8JG49"/>
<dbReference type="Proteomes" id="UP000593571">
    <property type="component" value="Unassembled WGS sequence"/>
</dbReference>
<sequence length="124" mass="13722">MCLACSVTATKSLGESPPFSEDLLLPHPPPCLSFCSSHWCCPPLKSLCSWAEHMDLELFRTRFKSHLSIMWAWASCLISPSLSFASLEWEWQLGVGGDGRCFAQSRLLCKSGSITRSHIKSLCG</sequence>
<name>A0A7J8JG49_ROUAE</name>
<proteinExistence type="predicted"/>
<dbReference type="EMBL" id="JACASE010000002">
    <property type="protein sequence ID" value="KAF6495864.1"/>
    <property type="molecule type" value="Genomic_DNA"/>
</dbReference>
<accession>A0A7J8JG49</accession>
<gene>
    <name evidence="1" type="ORF">HJG63_010199</name>
</gene>
<evidence type="ECO:0000313" key="2">
    <source>
        <dbReference type="Proteomes" id="UP000593571"/>
    </source>
</evidence>
<organism evidence="1 2">
    <name type="scientific">Rousettus aegyptiacus</name>
    <name type="common">Egyptian fruit bat</name>
    <name type="synonym">Pteropus aegyptiacus</name>
    <dbReference type="NCBI Taxonomy" id="9407"/>
    <lineage>
        <taxon>Eukaryota</taxon>
        <taxon>Metazoa</taxon>
        <taxon>Chordata</taxon>
        <taxon>Craniata</taxon>
        <taxon>Vertebrata</taxon>
        <taxon>Euteleostomi</taxon>
        <taxon>Mammalia</taxon>
        <taxon>Eutheria</taxon>
        <taxon>Laurasiatheria</taxon>
        <taxon>Chiroptera</taxon>
        <taxon>Yinpterochiroptera</taxon>
        <taxon>Pteropodoidea</taxon>
        <taxon>Pteropodidae</taxon>
        <taxon>Rousettinae</taxon>
        <taxon>Rousettus</taxon>
    </lineage>
</organism>